<keyword evidence="2" id="KW-1185">Reference proteome</keyword>
<dbReference type="KEGG" id="nwl:NWFMUON74_70580"/>
<dbReference type="EMBL" id="AP023396">
    <property type="protein sequence ID" value="BCK59286.1"/>
    <property type="molecule type" value="Genomic_DNA"/>
</dbReference>
<gene>
    <name evidence="1" type="ORF">NWFMUON74_70580</name>
</gene>
<dbReference type="AlphaFoldDB" id="A0A7G1KXE1"/>
<organism evidence="1 2">
    <name type="scientific">Nocardia wallacei</name>
    <dbReference type="NCBI Taxonomy" id="480035"/>
    <lineage>
        <taxon>Bacteria</taxon>
        <taxon>Bacillati</taxon>
        <taxon>Actinomycetota</taxon>
        <taxon>Actinomycetes</taxon>
        <taxon>Mycobacteriales</taxon>
        <taxon>Nocardiaceae</taxon>
        <taxon>Nocardia</taxon>
    </lineage>
</organism>
<dbReference type="RefSeq" id="WP_187685892.1">
    <property type="nucleotide sequence ID" value="NZ_AP023396.1"/>
</dbReference>
<sequence>MPPSVLLGRGLRLFGDTDAEATLAPSESQVLGNGVILATYRVERASRRFHSLRSWTSTPVCCGISPPWPRRVT</sequence>
<proteinExistence type="predicted"/>
<evidence type="ECO:0000313" key="1">
    <source>
        <dbReference type="EMBL" id="BCK59286.1"/>
    </source>
</evidence>
<reference evidence="1 2" key="1">
    <citation type="submission" date="2020-08" db="EMBL/GenBank/DDBJ databases">
        <title>Genome Sequencing of Nocardia wallacei strain FMUON74 and assembly.</title>
        <authorList>
            <person name="Toyokawa M."/>
            <person name="Uesaka K."/>
        </authorList>
    </citation>
    <scope>NUCLEOTIDE SEQUENCE [LARGE SCALE GENOMIC DNA]</scope>
    <source>
        <strain evidence="1 2">FMUON74</strain>
    </source>
</reference>
<evidence type="ECO:0000313" key="2">
    <source>
        <dbReference type="Proteomes" id="UP000516173"/>
    </source>
</evidence>
<name>A0A7G1KXE1_9NOCA</name>
<accession>A0A7G1KXE1</accession>
<dbReference type="GeneID" id="80351428"/>
<dbReference type="Proteomes" id="UP000516173">
    <property type="component" value="Chromosome"/>
</dbReference>
<protein>
    <submittedName>
        <fullName evidence="1">Uncharacterized protein</fullName>
    </submittedName>
</protein>